<organism evidence="2 3">
    <name type="scientific">Nocardia cyriacigeorgica</name>
    <dbReference type="NCBI Taxonomy" id="135487"/>
    <lineage>
        <taxon>Bacteria</taxon>
        <taxon>Bacillati</taxon>
        <taxon>Actinomycetota</taxon>
        <taxon>Actinomycetes</taxon>
        <taxon>Mycobacteriales</taxon>
        <taxon>Nocardiaceae</taxon>
        <taxon>Nocardia</taxon>
    </lineage>
</organism>
<dbReference type="Pfam" id="PF10547">
    <property type="entry name" value="P22_AR_N"/>
    <property type="match status" value="1"/>
</dbReference>
<dbReference type="PRINTS" id="PR01994">
    <property type="entry name" value="ANTIREPRESSR"/>
</dbReference>
<comment type="caution">
    <text evidence="2">The sequence shown here is derived from an EMBL/GenBank/DDBJ whole genome shotgun (WGS) entry which is preliminary data.</text>
</comment>
<name>A0ABX0CEJ8_9NOCA</name>
<evidence type="ECO:0000313" key="2">
    <source>
        <dbReference type="EMBL" id="NEW54474.1"/>
    </source>
</evidence>
<dbReference type="Proteomes" id="UP000470876">
    <property type="component" value="Unassembled WGS sequence"/>
</dbReference>
<dbReference type="InterPro" id="IPR018875">
    <property type="entry name" value="Antirepressor_Ant_N"/>
</dbReference>
<protein>
    <submittedName>
        <fullName evidence="2">Phage antirepressor</fullName>
    </submittedName>
</protein>
<reference evidence="2 3" key="1">
    <citation type="submission" date="2020-01" db="EMBL/GenBank/DDBJ databases">
        <title>Genetics and antimicrobial susceptibilities of Nocardia species isolated from the soil; a comparison with species isolated from humans.</title>
        <authorList>
            <person name="Carrasco G."/>
            <person name="Monzon S."/>
            <person name="Sansegundo M."/>
            <person name="Garcia E."/>
            <person name="Garrido N."/>
            <person name="Medina M.J."/>
            <person name="Villalon P."/>
            <person name="Ramirez-Arocha A.C."/>
            <person name="Jimenez P."/>
            <person name="Cuesta I."/>
            <person name="Valdezate S."/>
        </authorList>
    </citation>
    <scope>NUCLEOTIDE SEQUENCE [LARGE SCALE GENOMIC DNA]</scope>
    <source>
        <strain evidence="2 3">CNM20110649</strain>
    </source>
</reference>
<dbReference type="EMBL" id="JAAGUX010000002">
    <property type="protein sequence ID" value="NEW54474.1"/>
    <property type="molecule type" value="Genomic_DNA"/>
</dbReference>
<feature type="domain" description="Antirepressor protein ant N-terminal" evidence="1">
    <location>
        <begin position="3"/>
        <end position="112"/>
    </location>
</feature>
<evidence type="ECO:0000313" key="3">
    <source>
        <dbReference type="Proteomes" id="UP000470876"/>
    </source>
</evidence>
<evidence type="ECO:0000259" key="1">
    <source>
        <dbReference type="Pfam" id="PF10547"/>
    </source>
</evidence>
<proteinExistence type="predicted"/>
<accession>A0ABX0CEJ8</accession>
<sequence length="224" mass="24139">MPVPGATAPIVAAEFDGAPWVALKPMCDAIGVSYPAQYRKLTGRSWATVASKATVAADGKTRDMAMIDRRTLTMWLATIDENRVDSAAAPTIRAYQAQAADVLDAYFSHGGAIAPVNQYDALRAMIDQIEAAERTASEAKALSVDNEARIDAIEGQHGWYAALAYARLHGLNTSTQFLNRLGKQASLIAKAHDIAPQKVPHALFGTVNSYPEWIWDKAADGRAQ</sequence>
<gene>
    <name evidence="2" type="ORF">GV794_02175</name>
</gene>
<keyword evidence="3" id="KW-1185">Reference proteome</keyword>